<feature type="domain" description="Protein kinase" evidence="2">
    <location>
        <begin position="220"/>
        <end position="602"/>
    </location>
</feature>
<feature type="compositionally biased region" description="Polar residues" evidence="1">
    <location>
        <begin position="663"/>
        <end position="673"/>
    </location>
</feature>
<feature type="compositionally biased region" description="Polar residues" evidence="1">
    <location>
        <begin position="445"/>
        <end position="466"/>
    </location>
</feature>
<dbReference type="SMART" id="SM00220">
    <property type="entry name" value="S_TKc"/>
    <property type="match status" value="1"/>
</dbReference>
<dbReference type="AlphaFoldDB" id="A0A8H4N1R4"/>
<proteinExistence type="predicted"/>
<name>A0A8H4N1R4_9PEZI</name>
<comment type="caution">
    <text evidence="3">The sequence shown here is derived from an EMBL/GenBank/DDBJ whole genome shotgun (WGS) entry which is preliminary data.</text>
</comment>
<sequence length="866" mass="98687">MGSVPSFLASKLSPSKNSKQVAHDGLKNALSANTALENNIPRSVLSSTTNVSNTPLSTTPSTTILIPVVPLMEEMAARIEPKLLNIIRKPNPKDSKKYIVLFHELRNFWHAKDRDLFLRPWFDDERSEDQDHFLKVISILVMIRFRRWDHFREIFVDRQDRQDKDLPFKRDILTDYDFLGPVDGAFFYSSQWMFCPLVIRERREPYILEKDECERRLPFIRSPEKIGEGATAVVSMETVAPYHMQYSFRNRIAVNEEAKLVACKQLSKKAVPPEEFRNVVKLRGSVAEHNRIMTNIATIITESHYNILYDVAAYDLEAFLSENHNRLPRRDSAPRGHNNSTCWKPADLISECWHLADALDFLHSRLFGDDGEVACAHNDLKPENILVFYPCSPDEKYPVGQWKIADFGIAKVKPRKGAEQAAAGTDTIPVLKVDTKRSSGKHLDVTSSSNTHRGQNHARVSSLSNTKSKRDPGRYTAPEVVGQDLDQIDARKGDIWSFGCIFSEVLVFSICQDLVQDFRRVCSEPTRRDMRFYEESTQKVKQGILPWLYTVSNRFPEKAEEGRQWIDDCVSVIQSILAPEDPLDRPRAQSIRNDLKCIHDKMRGSSSSPNGSERFFIPEIGISMGWTIEENGDALSTHSGHSNSSGFIESPRQSPANSPPQSPTSMSIQSPFISLTPPNPEVRIPAEAARGIRNWIRKECSALYWVFGIPSYKAECQKIWRSTAEHIKREIQKRGQAQAIAYHRPTSTDPSDLGLRMVRNLIHQLDPHAVTNTLWRVDEAITVLKDLLVKSPHSVVAIFYGINPESSNPTVKLTVDAFFELQRTCNLKLIFFTEKRSETLEREIERSNRYDTSSCEPLKESLSELF</sequence>
<dbReference type="PROSITE" id="PS50011">
    <property type="entry name" value="PROTEIN_KINASE_DOM"/>
    <property type="match status" value="1"/>
</dbReference>
<evidence type="ECO:0000313" key="4">
    <source>
        <dbReference type="Proteomes" id="UP000572817"/>
    </source>
</evidence>
<dbReference type="PANTHER" id="PTHR24359">
    <property type="entry name" value="SERINE/THREONINE-PROTEIN KINASE SBK1"/>
    <property type="match status" value="1"/>
</dbReference>
<feature type="region of interest" description="Disordered" evidence="1">
    <location>
        <begin position="436"/>
        <end position="477"/>
    </location>
</feature>
<dbReference type="EMBL" id="WWBZ02000062">
    <property type="protein sequence ID" value="KAF4302891.1"/>
    <property type="molecule type" value="Genomic_DNA"/>
</dbReference>
<dbReference type="SUPFAM" id="SSF56112">
    <property type="entry name" value="Protein kinase-like (PK-like)"/>
    <property type="match status" value="1"/>
</dbReference>
<evidence type="ECO:0000259" key="2">
    <source>
        <dbReference type="PROSITE" id="PS50011"/>
    </source>
</evidence>
<dbReference type="GO" id="GO:0004674">
    <property type="term" value="F:protein serine/threonine kinase activity"/>
    <property type="evidence" value="ECO:0007669"/>
    <property type="project" value="TreeGrafter"/>
</dbReference>
<dbReference type="InterPro" id="IPR011009">
    <property type="entry name" value="Kinase-like_dom_sf"/>
</dbReference>
<dbReference type="InterPro" id="IPR008271">
    <property type="entry name" value="Ser/Thr_kinase_AS"/>
</dbReference>
<dbReference type="Proteomes" id="UP000572817">
    <property type="component" value="Unassembled WGS sequence"/>
</dbReference>
<accession>A0A8H4N1R4</accession>
<protein>
    <recommendedName>
        <fullName evidence="2">Protein kinase domain-containing protein</fullName>
    </recommendedName>
</protein>
<organism evidence="3 4">
    <name type="scientific">Botryosphaeria dothidea</name>
    <dbReference type="NCBI Taxonomy" id="55169"/>
    <lineage>
        <taxon>Eukaryota</taxon>
        <taxon>Fungi</taxon>
        <taxon>Dikarya</taxon>
        <taxon>Ascomycota</taxon>
        <taxon>Pezizomycotina</taxon>
        <taxon>Dothideomycetes</taxon>
        <taxon>Dothideomycetes incertae sedis</taxon>
        <taxon>Botryosphaeriales</taxon>
        <taxon>Botryosphaeriaceae</taxon>
        <taxon>Botryosphaeria</taxon>
    </lineage>
</organism>
<feature type="region of interest" description="Disordered" evidence="1">
    <location>
        <begin position="1"/>
        <end position="20"/>
    </location>
</feature>
<dbReference type="PROSITE" id="PS00108">
    <property type="entry name" value="PROTEIN_KINASE_ST"/>
    <property type="match status" value="1"/>
</dbReference>
<dbReference type="Pfam" id="PF00069">
    <property type="entry name" value="Pkinase"/>
    <property type="match status" value="1"/>
</dbReference>
<dbReference type="Gene3D" id="1.10.510.10">
    <property type="entry name" value="Transferase(Phosphotransferase) domain 1"/>
    <property type="match status" value="1"/>
</dbReference>
<reference evidence="3" key="1">
    <citation type="submission" date="2020-04" db="EMBL/GenBank/DDBJ databases">
        <title>Genome Assembly and Annotation of Botryosphaeria dothidea sdau 11-99, a Latent Pathogen of Apple Fruit Ring Rot in China.</title>
        <authorList>
            <person name="Yu C."/>
            <person name="Diao Y."/>
            <person name="Lu Q."/>
            <person name="Zhao J."/>
            <person name="Cui S."/>
            <person name="Peng C."/>
            <person name="He B."/>
            <person name="Liu H."/>
        </authorList>
    </citation>
    <scope>NUCLEOTIDE SEQUENCE [LARGE SCALE GENOMIC DNA]</scope>
    <source>
        <strain evidence="3">Sdau11-99</strain>
    </source>
</reference>
<dbReference type="InterPro" id="IPR000719">
    <property type="entry name" value="Prot_kinase_dom"/>
</dbReference>
<dbReference type="OrthoDB" id="5986190at2759"/>
<evidence type="ECO:0000313" key="3">
    <source>
        <dbReference type="EMBL" id="KAF4302891.1"/>
    </source>
</evidence>
<evidence type="ECO:0000256" key="1">
    <source>
        <dbReference type="SAM" id="MobiDB-lite"/>
    </source>
</evidence>
<gene>
    <name evidence="3" type="ORF">GTA08_BOTSDO09455</name>
</gene>
<dbReference type="PANTHER" id="PTHR24359:SF1">
    <property type="entry name" value="INHIBITOR OF NUCLEAR FACTOR KAPPA-B KINASE EPSILON SUBUNIT HOMOLOG 1-RELATED"/>
    <property type="match status" value="1"/>
</dbReference>
<dbReference type="GO" id="GO:0005524">
    <property type="term" value="F:ATP binding"/>
    <property type="evidence" value="ECO:0007669"/>
    <property type="project" value="InterPro"/>
</dbReference>
<keyword evidence="4" id="KW-1185">Reference proteome</keyword>
<feature type="region of interest" description="Disordered" evidence="1">
    <location>
        <begin position="632"/>
        <end position="680"/>
    </location>
</feature>
<feature type="compositionally biased region" description="Polar residues" evidence="1">
    <location>
        <begin position="634"/>
        <end position="656"/>
    </location>
</feature>